<dbReference type="EMBL" id="AY603607">
    <property type="protein sequence ID" value="AAU06517.1"/>
    <property type="molecule type" value="mRNA"/>
</dbReference>
<dbReference type="SUPFAM" id="SSF47565">
    <property type="entry name" value="Insect pheromone/odorant-binding proteins"/>
    <property type="match status" value="1"/>
</dbReference>
<dbReference type="GO" id="GO:0005549">
    <property type="term" value="F:odorant binding"/>
    <property type="evidence" value="ECO:0007669"/>
    <property type="project" value="InterPro"/>
</dbReference>
<sequence>MALKTIIKVLLLTVAIAYIPNHVECSNMRTEVHHQCLAKVLPGKTIEEASWDQVKKEAIDNGNRDYQCFILCELTNLNMLKSNGVVQTDESPLHPALGAKLTECANMKVDADSCKNAKDSAQCIINVTAELGKYYEVEGIFQKEWKNFDESGKQIVWNN</sequence>
<dbReference type="AlphaFoldDB" id="Q66U41"/>
<reference evidence="4" key="1">
    <citation type="journal article" date="2005" name="Insect Mol. Biol.">
        <title>Midgut and salivary gland transcriptomes of the arbovirus vector Culicoides sonorensis (Diptera: Ceratopogonidae).</title>
        <authorList>
            <person name="Campbell C.L."/>
            <person name="Vandyke K.A."/>
            <person name="Letchworth G.J."/>
            <person name="Drolet B.S."/>
            <person name="Hanekamp T."/>
            <person name="Wilson W.C."/>
        </authorList>
    </citation>
    <scope>NUCLEOTIDE SEQUENCE</scope>
</reference>
<dbReference type="Gene3D" id="1.10.238.20">
    <property type="entry name" value="Pheromone/general odorant binding protein domain"/>
    <property type="match status" value="1"/>
</dbReference>
<dbReference type="GO" id="GO:0005576">
    <property type="term" value="C:extracellular region"/>
    <property type="evidence" value="ECO:0007669"/>
    <property type="project" value="UniProtKB-SubCell"/>
</dbReference>
<protein>
    <submittedName>
        <fullName evidence="5">CSON000294 protein</fullName>
    </submittedName>
    <submittedName>
        <fullName evidence="4">Putative secreted salivary protein</fullName>
    </submittedName>
</protein>
<gene>
    <name evidence="5" type="primary">CSON000294</name>
</gene>
<evidence type="ECO:0000313" key="4">
    <source>
        <dbReference type="EMBL" id="AAU06517.1"/>
    </source>
</evidence>
<feature type="signal peptide" evidence="3">
    <location>
        <begin position="1"/>
        <end position="25"/>
    </location>
</feature>
<feature type="chain" id="PRO_5036286383" evidence="3">
    <location>
        <begin position="26"/>
        <end position="159"/>
    </location>
</feature>
<dbReference type="InterPro" id="IPR036728">
    <property type="entry name" value="PBP_GOBP_sf"/>
</dbReference>
<dbReference type="EMBL" id="UFQT01001048">
    <property type="protein sequence ID" value="SSX28619.1"/>
    <property type="molecule type" value="Genomic_DNA"/>
</dbReference>
<dbReference type="EMBL" id="UFQS01001048">
    <property type="protein sequence ID" value="SSX08705.1"/>
    <property type="molecule type" value="Genomic_DNA"/>
</dbReference>
<reference evidence="6" key="3">
    <citation type="submission" date="2018-07" db="EMBL/GenBank/DDBJ databases">
        <authorList>
            <person name="Quirk P.G."/>
            <person name="Krulwich T.A."/>
        </authorList>
    </citation>
    <scope>NUCLEOTIDE SEQUENCE</scope>
</reference>
<evidence type="ECO:0000256" key="2">
    <source>
        <dbReference type="ARBA" id="ARBA00022525"/>
    </source>
</evidence>
<reference evidence="5" key="2">
    <citation type="submission" date="2018-04" db="EMBL/GenBank/DDBJ databases">
        <authorList>
            <person name="Go L.Y."/>
            <person name="Mitchell J.A."/>
        </authorList>
    </citation>
    <scope>NUCLEOTIDE SEQUENCE</scope>
    <source>
        <tissue evidence="5">Whole organism</tissue>
    </source>
</reference>
<name>Q66U41_CULSO</name>
<evidence type="ECO:0000313" key="5">
    <source>
        <dbReference type="EMBL" id="SSX08705.1"/>
    </source>
</evidence>
<comment type="subcellular location">
    <subcellularLocation>
        <location evidence="1">Secreted</location>
    </subcellularLocation>
</comment>
<dbReference type="VEuPathDB" id="VectorBase:CSON000294"/>
<evidence type="ECO:0000256" key="1">
    <source>
        <dbReference type="ARBA" id="ARBA00004613"/>
    </source>
</evidence>
<proteinExistence type="evidence at transcript level"/>
<dbReference type="CDD" id="cd23992">
    <property type="entry name" value="PBP_GOBP"/>
    <property type="match status" value="1"/>
</dbReference>
<accession>Q66U41</accession>
<organism evidence="4">
    <name type="scientific">Culicoides sonorensis</name>
    <name type="common">Biting midge</name>
    <dbReference type="NCBI Taxonomy" id="179676"/>
    <lineage>
        <taxon>Eukaryota</taxon>
        <taxon>Metazoa</taxon>
        <taxon>Ecdysozoa</taxon>
        <taxon>Arthropoda</taxon>
        <taxon>Hexapoda</taxon>
        <taxon>Insecta</taxon>
        <taxon>Pterygota</taxon>
        <taxon>Neoptera</taxon>
        <taxon>Endopterygota</taxon>
        <taxon>Diptera</taxon>
        <taxon>Nematocera</taxon>
        <taxon>Chironomoidea</taxon>
        <taxon>Ceratopogonidae</taxon>
        <taxon>Ceratopogoninae</taxon>
        <taxon>Culicoides</taxon>
        <taxon>Monoculicoides</taxon>
    </lineage>
</organism>
<evidence type="ECO:0000313" key="6">
    <source>
        <dbReference type="EMBL" id="SSX28619.1"/>
    </source>
</evidence>
<keyword evidence="3" id="KW-0732">Signal</keyword>
<evidence type="ECO:0000256" key="3">
    <source>
        <dbReference type="SAM" id="SignalP"/>
    </source>
</evidence>
<keyword evidence="2" id="KW-0964">Secreted</keyword>